<organism evidence="4">
    <name type="scientific">Salix viminalis</name>
    <name type="common">Common osier</name>
    <name type="synonym">Basket willow</name>
    <dbReference type="NCBI Taxonomy" id="40686"/>
    <lineage>
        <taxon>Eukaryota</taxon>
        <taxon>Viridiplantae</taxon>
        <taxon>Streptophyta</taxon>
        <taxon>Embryophyta</taxon>
        <taxon>Tracheophyta</taxon>
        <taxon>Spermatophyta</taxon>
        <taxon>Magnoliopsida</taxon>
        <taxon>eudicotyledons</taxon>
        <taxon>Gunneridae</taxon>
        <taxon>Pentapetalae</taxon>
        <taxon>rosids</taxon>
        <taxon>fabids</taxon>
        <taxon>Malpighiales</taxon>
        <taxon>Salicaceae</taxon>
        <taxon>Saliceae</taxon>
        <taxon>Salix</taxon>
    </lineage>
</organism>
<dbReference type="GO" id="GO:0003677">
    <property type="term" value="F:DNA binding"/>
    <property type="evidence" value="ECO:0007669"/>
    <property type="project" value="InterPro"/>
</dbReference>
<feature type="domain" description="DM2" evidence="3">
    <location>
        <begin position="35"/>
        <end position="115"/>
    </location>
</feature>
<dbReference type="AlphaFoldDB" id="A0A6N2L373"/>
<evidence type="ECO:0000313" key="4">
    <source>
        <dbReference type="EMBL" id="VFU34603.1"/>
    </source>
</evidence>
<accession>A0A6N2L373</accession>
<dbReference type="InterPro" id="IPR035445">
    <property type="entry name" value="GYF-like_dom_sf"/>
</dbReference>
<dbReference type="InterPro" id="IPR036128">
    <property type="entry name" value="Plus3-like_sf"/>
</dbReference>
<dbReference type="InterPro" id="IPR045894">
    <property type="entry name" value="At5g08430-like"/>
</dbReference>
<dbReference type="PROSITE" id="PS51360">
    <property type="entry name" value="PLUS3"/>
    <property type="match status" value="1"/>
</dbReference>
<name>A0A6N2L373_SALVM</name>
<dbReference type="SMART" id="SM00444">
    <property type="entry name" value="GYF"/>
    <property type="match status" value="1"/>
</dbReference>
<dbReference type="InterPro" id="IPR004343">
    <property type="entry name" value="Plus-3_dom"/>
</dbReference>
<dbReference type="InterPro" id="IPR003169">
    <property type="entry name" value="GYF"/>
</dbReference>
<protein>
    <recommendedName>
        <fullName evidence="5">GYF domain-containing protein</fullName>
    </recommendedName>
</protein>
<dbReference type="EMBL" id="CAADRP010001024">
    <property type="protein sequence ID" value="VFU34603.1"/>
    <property type="molecule type" value="Genomic_DNA"/>
</dbReference>
<dbReference type="InterPro" id="IPR036885">
    <property type="entry name" value="SWIB_MDM2_dom_sf"/>
</dbReference>
<dbReference type="SUPFAM" id="SSF55277">
    <property type="entry name" value="GYF domain"/>
    <property type="match status" value="1"/>
</dbReference>
<gene>
    <name evidence="4" type="ORF">SVIM_LOCUS166665</name>
</gene>
<dbReference type="Gene3D" id="1.10.245.10">
    <property type="entry name" value="SWIB/MDM2 domain"/>
    <property type="match status" value="1"/>
</dbReference>
<dbReference type="PANTHER" id="PTHR46851:SF11">
    <property type="entry name" value="GYF DOMAIN-CONTAINING PROTEIN"/>
    <property type="match status" value="1"/>
</dbReference>
<dbReference type="SUPFAM" id="SSF47592">
    <property type="entry name" value="SWIB/MDM2 domain"/>
    <property type="match status" value="1"/>
</dbReference>
<dbReference type="PROSITE" id="PS50829">
    <property type="entry name" value="GYF"/>
    <property type="match status" value="1"/>
</dbReference>
<sequence length="637" mass="72074">MGGFVWMEEFTDGPPLFAPASSSKRKARTPRKQEFAGWGSTLLIEFLQYIGTGTTNKISQRDVTAIINKYVKDHNLLHPTKKKRVLCDEWLLPLFGRKTINRIRIYDLLEPHFAENKVGSDDDFFDTTDDDEDNNAYHRQKCSASDRKCHSKEKVFEAPKSCFAAIVPDNIKLVYLKRILVQDLVKNNPETFESKIVGSFVRIKSDPNDYLQKNSHMLVQVTGLAQSSRPNGIDTEILLEVSNYMKDVCISMLSDDNFSKEECEDLNQRVRDGSLKRPTIVELEEKVQALHEDITKHVVFVLNAMQNDNSDNNCNDGFTRLLLDIPKVIADEIENEPAPEDFPVNIKQGNDVSPKPSLNGVLEIPNSDVASNKTSTWISFSKNSAGMVIGQLYGEPSVYRITYQGVDVGCTLRTSMNRGRINLPIHLLIPSRVNGRISRSEGRKLEIVPTNYYVPEVLGLFSPPSSYVNLDMFIILHEILQAFWLLLSIIGSDAILSHLVIRGNDRENNHHQDVFVEDQPKQLTNEMLPVNIEENKHSQCSIAMQVIDLSDDSEEDEGLSHRDSVQIDCDPGSFLWHYLDPQGDIQGPFSLTLLKRWNDADYFLPGFKVWKTGQSRNEAVLLSDVLGQLFPDVVSNS</sequence>
<feature type="domain" description="Plus3" evidence="2">
    <location>
        <begin position="165"/>
        <end position="295"/>
    </location>
</feature>
<dbReference type="SMART" id="SM00719">
    <property type="entry name" value="Plus3"/>
    <property type="match status" value="1"/>
</dbReference>
<dbReference type="Gene3D" id="3.30.1490.40">
    <property type="match status" value="1"/>
</dbReference>
<feature type="domain" description="GYF" evidence="1">
    <location>
        <begin position="573"/>
        <end position="627"/>
    </location>
</feature>
<dbReference type="Pfam" id="PF02201">
    <property type="entry name" value="SWIB"/>
    <property type="match status" value="1"/>
</dbReference>
<proteinExistence type="predicted"/>
<dbReference type="PROSITE" id="PS51925">
    <property type="entry name" value="SWIB_MDM2"/>
    <property type="match status" value="1"/>
</dbReference>
<dbReference type="SUPFAM" id="SSF159042">
    <property type="entry name" value="Plus3-like"/>
    <property type="match status" value="1"/>
</dbReference>
<reference evidence="4" key="1">
    <citation type="submission" date="2019-03" db="EMBL/GenBank/DDBJ databases">
        <authorList>
            <person name="Mank J."/>
            <person name="Almeida P."/>
        </authorList>
    </citation>
    <scope>NUCLEOTIDE SEQUENCE</scope>
    <source>
        <strain evidence="4">78183</strain>
    </source>
</reference>
<evidence type="ECO:0008006" key="5">
    <source>
        <dbReference type="Google" id="ProtNLM"/>
    </source>
</evidence>
<dbReference type="CDD" id="cd10567">
    <property type="entry name" value="SWIB-MDM2_like"/>
    <property type="match status" value="1"/>
</dbReference>
<evidence type="ECO:0000259" key="1">
    <source>
        <dbReference type="PROSITE" id="PS50829"/>
    </source>
</evidence>
<dbReference type="Pfam" id="PF02213">
    <property type="entry name" value="GYF"/>
    <property type="match status" value="1"/>
</dbReference>
<dbReference type="Gene3D" id="3.90.70.200">
    <property type="entry name" value="Plus-3 domain"/>
    <property type="match status" value="1"/>
</dbReference>
<dbReference type="InterPro" id="IPR003121">
    <property type="entry name" value="SWIB_MDM2_domain"/>
</dbReference>
<evidence type="ECO:0000259" key="3">
    <source>
        <dbReference type="PROSITE" id="PS51925"/>
    </source>
</evidence>
<dbReference type="PANTHER" id="PTHR46851">
    <property type="entry name" value="OS01G0884500 PROTEIN"/>
    <property type="match status" value="1"/>
</dbReference>
<dbReference type="Pfam" id="PF03126">
    <property type="entry name" value="Plus-3"/>
    <property type="match status" value="1"/>
</dbReference>
<evidence type="ECO:0000259" key="2">
    <source>
        <dbReference type="PROSITE" id="PS51360"/>
    </source>
</evidence>